<dbReference type="InterPro" id="IPR000914">
    <property type="entry name" value="SBP_5_dom"/>
</dbReference>
<sequence length="527" mass="60178">MLKKYLPIFFLFLIPLFTGCDRKIKPTRAEEQIFRISCESDLLTLDPRLVRDLGSITVMQALYEGLTRIQADGTITLANAETVTLSPDHKTYTFKLRSNEWSNGDPVTAYDFEESWKSVLSPQFPSPNAYQLYVIKGAQEAKEGTANLDQVGIYAKDKQTLIVELKNPTPYFLNLTATHFFFPVHAGLRNQPHPSNSFYSTNGPFKIDSWTNDLSIIPHVGYWDNSAIKLNKIIFNTLDNPTALQLFQNHKLDWTGSPLSTISIDALIALKKSKNFHVTPAAGIHLFRVNTSKFPLDQIKIRQALALALNRKELVEHVLQGNQEPATGLVPPTWLKTSVFFQDGNDRMAQQLFNEALKKNNLGLQNFPKLILCYASGERPHKIAQVVQQQWKNVLGINVQLQAYESKVYFDLLKKQDYQIGIGSWYADFRDPISFLDVFKFRNNGTNNTGWENQHYIDLLTKGSQETSPNQRNQLLIEAEKLLIQEMPIIPLFFGSYNYLKKENVHDVYFSELGYLDLKKAYLSPLN</sequence>
<dbReference type="PANTHER" id="PTHR30290:SF10">
    <property type="entry name" value="PERIPLASMIC OLIGOPEPTIDE-BINDING PROTEIN-RELATED"/>
    <property type="match status" value="1"/>
</dbReference>
<dbReference type="InterPro" id="IPR030678">
    <property type="entry name" value="Peptide/Ni-bd"/>
</dbReference>
<evidence type="ECO:0000256" key="3">
    <source>
        <dbReference type="ARBA" id="ARBA00022448"/>
    </source>
</evidence>
<dbReference type="GO" id="GO:0030288">
    <property type="term" value="C:outer membrane-bounded periplasmic space"/>
    <property type="evidence" value="ECO:0007669"/>
    <property type="project" value="UniProtKB-ARBA"/>
</dbReference>
<dbReference type="SUPFAM" id="SSF53850">
    <property type="entry name" value="Periplasmic binding protein-like II"/>
    <property type="match status" value="1"/>
</dbReference>
<feature type="domain" description="Solute-binding protein family 5" evidence="5">
    <location>
        <begin position="78"/>
        <end position="445"/>
    </location>
</feature>
<dbReference type="OrthoDB" id="17118at2"/>
<dbReference type="PIRSF" id="PIRSF002741">
    <property type="entry name" value="MppA"/>
    <property type="match status" value="1"/>
</dbReference>
<evidence type="ECO:0000313" key="6">
    <source>
        <dbReference type="EMBL" id="CAF24226.1"/>
    </source>
</evidence>
<evidence type="ECO:0000313" key="7">
    <source>
        <dbReference type="Proteomes" id="UP000000529"/>
    </source>
</evidence>
<evidence type="ECO:0000256" key="4">
    <source>
        <dbReference type="ARBA" id="ARBA00022729"/>
    </source>
</evidence>
<keyword evidence="7" id="KW-1185">Reference proteome</keyword>
<proteinExistence type="inferred from homology"/>
<dbReference type="STRING" id="264201.pc1502"/>
<dbReference type="Pfam" id="PF00496">
    <property type="entry name" value="SBP_bac_5"/>
    <property type="match status" value="1"/>
</dbReference>
<dbReference type="GO" id="GO:0015833">
    <property type="term" value="P:peptide transport"/>
    <property type="evidence" value="ECO:0007669"/>
    <property type="project" value="TreeGrafter"/>
</dbReference>
<accession>Q6MB23</accession>
<evidence type="ECO:0000256" key="2">
    <source>
        <dbReference type="ARBA" id="ARBA00005695"/>
    </source>
</evidence>
<dbReference type="GO" id="GO:0043190">
    <property type="term" value="C:ATP-binding cassette (ABC) transporter complex"/>
    <property type="evidence" value="ECO:0007669"/>
    <property type="project" value="InterPro"/>
</dbReference>
<dbReference type="Gene3D" id="3.10.105.10">
    <property type="entry name" value="Dipeptide-binding Protein, Domain 3"/>
    <property type="match status" value="1"/>
</dbReference>
<evidence type="ECO:0000259" key="5">
    <source>
        <dbReference type="Pfam" id="PF00496"/>
    </source>
</evidence>
<name>Q6MB23_PARUW</name>
<keyword evidence="3" id="KW-0813">Transport</keyword>
<dbReference type="Proteomes" id="UP000000529">
    <property type="component" value="Chromosome"/>
</dbReference>
<dbReference type="Gene3D" id="3.40.190.10">
    <property type="entry name" value="Periplasmic binding protein-like II"/>
    <property type="match status" value="1"/>
</dbReference>
<comment type="similarity">
    <text evidence="2">Belongs to the bacterial solute-binding protein 5 family.</text>
</comment>
<dbReference type="KEGG" id="pcu:PC_RS07200"/>
<keyword evidence="4" id="KW-0732">Signal</keyword>
<dbReference type="EMBL" id="BX908798">
    <property type="protein sequence ID" value="CAF24226.1"/>
    <property type="molecule type" value="Genomic_DNA"/>
</dbReference>
<protein>
    <recommendedName>
        <fullName evidence="5">Solute-binding protein family 5 domain-containing protein</fullName>
    </recommendedName>
</protein>
<dbReference type="eggNOG" id="COG4166">
    <property type="taxonomic scope" value="Bacteria"/>
</dbReference>
<dbReference type="PANTHER" id="PTHR30290">
    <property type="entry name" value="PERIPLASMIC BINDING COMPONENT OF ABC TRANSPORTER"/>
    <property type="match status" value="1"/>
</dbReference>
<dbReference type="PROSITE" id="PS51257">
    <property type="entry name" value="PROKAR_LIPOPROTEIN"/>
    <property type="match status" value="1"/>
</dbReference>
<reference evidence="6 7" key="1">
    <citation type="journal article" date="2004" name="Science">
        <title>Illuminating the evolutionary history of chlamydiae.</title>
        <authorList>
            <person name="Horn M."/>
            <person name="Collingro A."/>
            <person name="Schmitz-Esser S."/>
            <person name="Beier C.L."/>
            <person name="Purkhold U."/>
            <person name="Fartmann B."/>
            <person name="Brandt P."/>
            <person name="Nyakatura G.J."/>
            <person name="Droege M."/>
            <person name="Frishman D."/>
            <person name="Rattei T."/>
            <person name="Mewes H."/>
            <person name="Wagner M."/>
        </authorList>
    </citation>
    <scope>NUCLEOTIDE SEQUENCE [LARGE SCALE GENOMIC DNA]</scope>
    <source>
        <strain evidence="6 7">UWE25</strain>
    </source>
</reference>
<dbReference type="AlphaFoldDB" id="Q6MB23"/>
<dbReference type="FunFam" id="3.90.76.10:FF:000001">
    <property type="entry name" value="Oligopeptide ABC transporter substrate-binding protein"/>
    <property type="match status" value="1"/>
</dbReference>
<dbReference type="Gene3D" id="3.90.76.10">
    <property type="entry name" value="Dipeptide-binding Protein, Domain 1"/>
    <property type="match status" value="1"/>
</dbReference>
<dbReference type="CDD" id="cd08504">
    <property type="entry name" value="PBP2_OppA"/>
    <property type="match status" value="1"/>
</dbReference>
<organism evidence="6 7">
    <name type="scientific">Protochlamydia amoebophila (strain UWE25)</name>
    <dbReference type="NCBI Taxonomy" id="264201"/>
    <lineage>
        <taxon>Bacteria</taxon>
        <taxon>Pseudomonadati</taxon>
        <taxon>Chlamydiota</taxon>
        <taxon>Chlamydiia</taxon>
        <taxon>Parachlamydiales</taxon>
        <taxon>Parachlamydiaceae</taxon>
        <taxon>Candidatus Protochlamydia</taxon>
    </lineage>
</organism>
<dbReference type="GO" id="GO:1904680">
    <property type="term" value="F:peptide transmembrane transporter activity"/>
    <property type="evidence" value="ECO:0007669"/>
    <property type="project" value="TreeGrafter"/>
</dbReference>
<comment type="subcellular location">
    <subcellularLocation>
        <location evidence="1">Cell envelope</location>
    </subcellularLocation>
</comment>
<dbReference type="HOGENOM" id="CLU_017028_0_3_0"/>
<dbReference type="InterPro" id="IPR039424">
    <property type="entry name" value="SBP_5"/>
</dbReference>
<dbReference type="RefSeq" id="WP_011176048.1">
    <property type="nucleotide sequence ID" value="NC_005861.2"/>
</dbReference>
<gene>
    <name evidence="6" type="ORF">PC_RS07200</name>
</gene>
<evidence type="ECO:0000256" key="1">
    <source>
        <dbReference type="ARBA" id="ARBA00004196"/>
    </source>
</evidence>